<organism evidence="4">
    <name type="scientific">Ignisphaera aggregans</name>
    <dbReference type="NCBI Taxonomy" id="334771"/>
    <lineage>
        <taxon>Archaea</taxon>
        <taxon>Thermoproteota</taxon>
        <taxon>Thermoprotei</taxon>
        <taxon>Desulfurococcales</taxon>
        <taxon>Desulfurococcaceae</taxon>
        <taxon>Ignisphaera</taxon>
    </lineage>
</organism>
<dbReference type="EMBL" id="DRZI01000127">
    <property type="protein sequence ID" value="HHP81607.1"/>
    <property type="molecule type" value="Genomic_DNA"/>
</dbReference>
<dbReference type="AlphaFoldDB" id="A0A7C5XM39"/>
<dbReference type="InterPro" id="IPR014729">
    <property type="entry name" value="Rossmann-like_a/b/a_fold"/>
</dbReference>
<keyword evidence="1" id="KW-0547">Nucleotide-binding</keyword>
<dbReference type="GO" id="GO:0004810">
    <property type="term" value="F:CCA tRNA nucleotidyltransferase activity"/>
    <property type="evidence" value="ECO:0007669"/>
    <property type="project" value="InterPro"/>
</dbReference>
<evidence type="ECO:0000259" key="3">
    <source>
        <dbReference type="Pfam" id="PF02568"/>
    </source>
</evidence>
<name>A0A7C5XM39_9CREN</name>
<dbReference type="GO" id="GO:0005524">
    <property type="term" value="F:ATP binding"/>
    <property type="evidence" value="ECO:0007669"/>
    <property type="project" value="UniProtKB-KW"/>
</dbReference>
<dbReference type="GO" id="GO:0005829">
    <property type="term" value="C:cytosol"/>
    <property type="evidence" value="ECO:0007669"/>
    <property type="project" value="TreeGrafter"/>
</dbReference>
<dbReference type="PANTHER" id="PTHR43209">
    <property type="entry name" value="TRNA SULFURTRANSFERASE"/>
    <property type="match status" value="1"/>
</dbReference>
<keyword evidence="2" id="KW-0067">ATP-binding</keyword>
<evidence type="ECO:0000256" key="1">
    <source>
        <dbReference type="ARBA" id="ARBA00022741"/>
    </source>
</evidence>
<dbReference type="SUPFAM" id="SSF52402">
    <property type="entry name" value="Adenine nucleotide alpha hydrolases-like"/>
    <property type="match status" value="1"/>
</dbReference>
<dbReference type="InterPro" id="IPR020536">
    <property type="entry name" value="ThiI_AANH"/>
</dbReference>
<feature type="domain" description="Thil AANH" evidence="3">
    <location>
        <begin position="8"/>
        <end position="197"/>
    </location>
</feature>
<comment type="caution">
    <text evidence="4">The sequence shown here is derived from an EMBL/GenBank/DDBJ whole genome shotgun (WGS) entry which is preliminary data.</text>
</comment>
<dbReference type="EMBL" id="DRUB01000059">
    <property type="protein sequence ID" value="HHR95842.1"/>
    <property type="molecule type" value="Genomic_DNA"/>
</dbReference>
<dbReference type="InterPro" id="IPR050102">
    <property type="entry name" value="tRNA_sulfurtransferase_ThiI"/>
</dbReference>
<reference evidence="4" key="1">
    <citation type="journal article" date="2020" name="mSystems">
        <title>Genome- and Community-Level Interaction Insights into Carbon Utilization and Element Cycling Functions of Hydrothermarchaeota in Hydrothermal Sediment.</title>
        <authorList>
            <person name="Zhou Z."/>
            <person name="Liu Y."/>
            <person name="Xu W."/>
            <person name="Pan J."/>
            <person name="Luo Z.H."/>
            <person name="Li M."/>
        </authorList>
    </citation>
    <scope>NUCLEOTIDE SEQUENCE [LARGE SCALE GENOMIC DNA]</scope>
    <source>
        <strain evidence="5">SpSt-1</strain>
        <strain evidence="4">SpSt-1121</strain>
    </source>
</reference>
<dbReference type="GO" id="GO:0052837">
    <property type="term" value="P:thiazole biosynthetic process"/>
    <property type="evidence" value="ECO:0007669"/>
    <property type="project" value="TreeGrafter"/>
</dbReference>
<dbReference type="GO" id="GO:0002937">
    <property type="term" value="P:tRNA 4-thiouridine biosynthesis"/>
    <property type="evidence" value="ECO:0007669"/>
    <property type="project" value="TreeGrafter"/>
</dbReference>
<dbReference type="Pfam" id="PF02568">
    <property type="entry name" value="ThiI"/>
    <property type="match status" value="1"/>
</dbReference>
<dbReference type="Gene3D" id="3.40.50.620">
    <property type="entry name" value="HUPs"/>
    <property type="match status" value="1"/>
</dbReference>
<accession>A0A7C5XM39</accession>
<gene>
    <name evidence="5" type="ORF">ENL47_03250</name>
    <name evidence="4" type="ORF">ENM84_02975</name>
</gene>
<evidence type="ECO:0000256" key="2">
    <source>
        <dbReference type="ARBA" id="ARBA00022840"/>
    </source>
</evidence>
<evidence type="ECO:0000313" key="4">
    <source>
        <dbReference type="EMBL" id="HHP81607.1"/>
    </source>
</evidence>
<sequence>MLPIDSRDIVLVLFSGGIDSPVATWFLLRMGFEAHMILFNLGGDRHVYGALRVAKVLTDRWIFEYNPKLYVIDLRPLIMKLALNLKEDHMVIAMRRIMMKVSSRLAKRIDAKALATGENLGQVASQTLHNLFVINKASEIPVLRPLIGLDKEEIISYARFIGTYEYSIKVGEFCPIGASKTTTKANIRYIEDIENKIISGNLIENLISNAVEYDLKSVDSDLIDRKFIEILRQQGCNI</sequence>
<evidence type="ECO:0000313" key="5">
    <source>
        <dbReference type="EMBL" id="HHR95842.1"/>
    </source>
</evidence>
<protein>
    <recommendedName>
        <fullName evidence="3">Thil AANH domain-containing protein</fullName>
    </recommendedName>
</protein>
<dbReference type="PANTHER" id="PTHR43209:SF1">
    <property type="entry name" value="TRNA SULFURTRANSFERASE"/>
    <property type="match status" value="1"/>
</dbReference>
<proteinExistence type="predicted"/>